<dbReference type="InterPro" id="IPR045275">
    <property type="entry name" value="MscS_archaea/bacteria_type"/>
</dbReference>
<protein>
    <submittedName>
        <fullName evidence="3">Mechanosensitive ion channel</fullName>
    </submittedName>
</protein>
<evidence type="ECO:0000313" key="4">
    <source>
        <dbReference type="Proteomes" id="UP001589613"/>
    </source>
</evidence>
<dbReference type="Pfam" id="PF05552">
    <property type="entry name" value="MS_channel_1st_1"/>
    <property type="match status" value="2"/>
</dbReference>
<feature type="transmembrane region" description="Helical" evidence="2">
    <location>
        <begin position="369"/>
        <end position="392"/>
    </location>
</feature>
<feature type="compositionally biased region" description="Low complexity" evidence="1">
    <location>
        <begin position="411"/>
        <end position="428"/>
    </location>
</feature>
<reference evidence="3 4" key="1">
    <citation type="submission" date="2024-09" db="EMBL/GenBank/DDBJ databases">
        <authorList>
            <person name="Sun Q."/>
            <person name="Mori K."/>
        </authorList>
    </citation>
    <scope>NUCLEOTIDE SEQUENCE [LARGE SCALE GENOMIC DNA]</scope>
    <source>
        <strain evidence="3 4">JCM 12763</strain>
    </source>
</reference>
<sequence>MNAWRDYDWVGLAEKALLALLILVATWILAKAVQWAITKLVAKLDFFQREARDGESLGQAVGKIGSLLVWLLGLIAILQVFALDQVLAPVQGMLGDILGYLPNIIGAGFVFFIGWIIAKIVKQITETALDSAGFDRAVARLGDRASAETGGRPATATAGDGATATVTTTDDAAGSGSGTRLSTVVANLLFAVILIVVTIAALQILGISAISDPAEQMLTVILDAIPRIIAAAILLGLGYVIARFAAQLLETTLRGLGTDRAVAELGAVPEGRSASSIIARVAQIAILLFFAVMAARVLEFPEVTDILEEILALGGRVIFGGAIIAAGVFIANLLRRTMGTGTATTVVYWATIALFVAMGLKYMGIADSIINLAFGAVVVGAAAAAALAYGLGGRDAAARSLKKVEAKAQEPSGDPAPTSSTPGSGPQV</sequence>
<dbReference type="PANTHER" id="PTHR30221">
    <property type="entry name" value="SMALL-CONDUCTANCE MECHANOSENSITIVE CHANNEL"/>
    <property type="match status" value="1"/>
</dbReference>
<feature type="transmembrane region" description="Helical" evidence="2">
    <location>
        <begin position="225"/>
        <end position="246"/>
    </location>
</feature>
<dbReference type="PANTHER" id="PTHR30221:SF1">
    <property type="entry name" value="SMALL-CONDUCTANCE MECHANOSENSITIVE CHANNEL"/>
    <property type="match status" value="1"/>
</dbReference>
<dbReference type="NCBIfam" id="NF033912">
    <property type="entry name" value="msc"/>
    <property type="match status" value="1"/>
</dbReference>
<dbReference type="InterPro" id="IPR008910">
    <property type="entry name" value="MSC_TM_helix"/>
</dbReference>
<feature type="transmembrane region" description="Helical" evidence="2">
    <location>
        <begin position="277"/>
        <end position="298"/>
    </location>
</feature>
<comment type="caution">
    <text evidence="3">The sequence shown here is derived from an EMBL/GenBank/DDBJ whole genome shotgun (WGS) entry which is preliminary data.</text>
</comment>
<evidence type="ECO:0000256" key="2">
    <source>
        <dbReference type="SAM" id="Phobius"/>
    </source>
</evidence>
<feature type="region of interest" description="Disordered" evidence="1">
    <location>
        <begin position="402"/>
        <end position="428"/>
    </location>
</feature>
<dbReference type="EMBL" id="JBHMAX010000019">
    <property type="protein sequence ID" value="MFB9732476.1"/>
    <property type="molecule type" value="Genomic_DNA"/>
</dbReference>
<feature type="transmembrane region" description="Helical" evidence="2">
    <location>
        <begin position="310"/>
        <end position="334"/>
    </location>
</feature>
<proteinExistence type="predicted"/>
<dbReference type="Gene3D" id="1.10.287.1260">
    <property type="match status" value="2"/>
</dbReference>
<evidence type="ECO:0000256" key="1">
    <source>
        <dbReference type="SAM" id="MobiDB-lite"/>
    </source>
</evidence>
<evidence type="ECO:0000313" key="3">
    <source>
        <dbReference type="EMBL" id="MFB9732476.1"/>
    </source>
</evidence>
<keyword evidence="2" id="KW-0812">Transmembrane</keyword>
<accession>A0ABV5V3V3</accession>
<keyword evidence="2" id="KW-1133">Transmembrane helix</keyword>
<dbReference type="Proteomes" id="UP001589613">
    <property type="component" value="Unassembled WGS sequence"/>
</dbReference>
<feature type="transmembrane region" description="Helical" evidence="2">
    <location>
        <begin position="57"/>
        <end position="82"/>
    </location>
</feature>
<name>A0ABV5V3V3_9MICO</name>
<feature type="transmembrane region" description="Helical" evidence="2">
    <location>
        <begin position="346"/>
        <end position="363"/>
    </location>
</feature>
<feature type="transmembrane region" description="Helical" evidence="2">
    <location>
        <begin position="184"/>
        <end position="205"/>
    </location>
</feature>
<feature type="transmembrane region" description="Helical" evidence="2">
    <location>
        <begin position="16"/>
        <end position="37"/>
    </location>
</feature>
<keyword evidence="2" id="KW-0472">Membrane</keyword>
<feature type="transmembrane region" description="Helical" evidence="2">
    <location>
        <begin position="97"/>
        <end position="118"/>
    </location>
</feature>
<gene>
    <name evidence="3" type="ORF">ACFFN0_10530</name>
</gene>
<keyword evidence="4" id="KW-1185">Reference proteome</keyword>
<organism evidence="3 4">
    <name type="scientific">Ornithinimicrobium kibberense</name>
    <dbReference type="NCBI Taxonomy" id="282060"/>
    <lineage>
        <taxon>Bacteria</taxon>
        <taxon>Bacillati</taxon>
        <taxon>Actinomycetota</taxon>
        <taxon>Actinomycetes</taxon>
        <taxon>Micrococcales</taxon>
        <taxon>Ornithinimicrobiaceae</taxon>
        <taxon>Ornithinimicrobium</taxon>
    </lineage>
</organism>
<dbReference type="RefSeq" id="WP_141338944.1">
    <property type="nucleotide sequence ID" value="NZ_JBHMAX010000019.1"/>
</dbReference>